<organism evidence="3 4">
    <name type="scientific">Thalassoglobus neptunius</name>
    <dbReference type="NCBI Taxonomy" id="1938619"/>
    <lineage>
        <taxon>Bacteria</taxon>
        <taxon>Pseudomonadati</taxon>
        <taxon>Planctomycetota</taxon>
        <taxon>Planctomycetia</taxon>
        <taxon>Planctomycetales</taxon>
        <taxon>Planctomycetaceae</taxon>
        <taxon>Thalassoglobus</taxon>
    </lineage>
</organism>
<dbReference type="PANTHER" id="PTHR12227:SF0">
    <property type="entry name" value="GLYCERATE KINASE"/>
    <property type="match status" value="1"/>
</dbReference>
<dbReference type="InterPro" id="IPR025286">
    <property type="entry name" value="MOFRL_assoc_dom"/>
</dbReference>
<dbReference type="GO" id="GO:0005737">
    <property type="term" value="C:cytoplasm"/>
    <property type="evidence" value="ECO:0007669"/>
    <property type="project" value="TreeGrafter"/>
</dbReference>
<dbReference type="OrthoDB" id="9766552at2"/>
<dbReference type="SUPFAM" id="SSF82544">
    <property type="entry name" value="GckA/TtuD-like"/>
    <property type="match status" value="1"/>
</dbReference>
<dbReference type="Proteomes" id="UP000317243">
    <property type="component" value="Unassembled WGS sequence"/>
</dbReference>
<keyword evidence="3" id="KW-0560">Oxidoreductase</keyword>
<comment type="caution">
    <text evidence="3">The sequence shown here is derived from an EMBL/GenBank/DDBJ whole genome shotgun (WGS) entry which is preliminary data.</text>
</comment>
<dbReference type="InterPro" id="IPR039760">
    <property type="entry name" value="MOFRL_protein"/>
</dbReference>
<dbReference type="Pfam" id="PF13660">
    <property type="entry name" value="DUF4147"/>
    <property type="match status" value="1"/>
</dbReference>
<dbReference type="EC" id="1.1.1.81" evidence="3"/>
<feature type="domain" description="MOFRL" evidence="1">
    <location>
        <begin position="329"/>
        <end position="438"/>
    </location>
</feature>
<feature type="domain" description="MOFRL-associated" evidence="2">
    <location>
        <begin position="9"/>
        <end position="249"/>
    </location>
</feature>
<name>A0A5C5X7B1_9PLAN</name>
<evidence type="ECO:0000259" key="2">
    <source>
        <dbReference type="Pfam" id="PF13660"/>
    </source>
</evidence>
<gene>
    <name evidence="3" type="primary">ttuD</name>
    <name evidence="3" type="ORF">KOR42_12800</name>
</gene>
<sequence>MRVHRQSAIEIWKAGVDAVESTRLVSNAIQIENDQLVCGSDLWKLKDNSRICVVGAGKAGAGMAAGIESILPDEWLNRTEGWVNVPADCVSSLRRIHLHAARPAGVNEPTDAGAEGTRRILELIGSLGPDDLCLVVISGGGSALLPAPPPGVTLEQKQKLTRTLMHSGATIHELNSVRRALSEVKGGGLLRACRAGQLICLIISDVIGDPLDTIASGPTVETQSDPEAAIAVLESRCPDETPEAIWKALRQQVHQQADHSSPITTKYSNHIVGNNSTSVSAATRKAGELGYKVISSSADLDGDADEIGKSLAQRCLDERNRLSSSEKICVIEGGEPTVSLAKTDLPRRGGRNQQVVLAAAEVLKEADSSGITILSGGTDGEDGPTDAAGAVIDSELLAIAEQQSLTIDEFLSINNSYPFFEAIGGLLKTGPTHTNVMDLRVALVCSKDNAD</sequence>
<evidence type="ECO:0000313" key="3">
    <source>
        <dbReference type="EMBL" id="TWT57912.1"/>
    </source>
</evidence>
<dbReference type="EMBL" id="SIHI01000001">
    <property type="protein sequence ID" value="TWT57912.1"/>
    <property type="molecule type" value="Genomic_DNA"/>
</dbReference>
<dbReference type="PANTHER" id="PTHR12227">
    <property type="entry name" value="GLYCERATE KINASE"/>
    <property type="match status" value="1"/>
</dbReference>
<evidence type="ECO:0000313" key="4">
    <source>
        <dbReference type="Proteomes" id="UP000317243"/>
    </source>
</evidence>
<dbReference type="Gene3D" id="3.40.1480.10">
    <property type="entry name" value="MOFRL domain"/>
    <property type="match status" value="1"/>
</dbReference>
<dbReference type="InterPro" id="IPR037035">
    <property type="entry name" value="GK-like_C_sf"/>
</dbReference>
<dbReference type="GO" id="GO:0008887">
    <property type="term" value="F:glycerate kinase activity"/>
    <property type="evidence" value="ECO:0007669"/>
    <property type="project" value="InterPro"/>
</dbReference>
<dbReference type="AlphaFoldDB" id="A0A5C5X7B1"/>
<dbReference type="Gene3D" id="3.40.50.10180">
    <property type="entry name" value="Glycerate kinase, MOFRL-like N-terminal domain"/>
    <property type="match status" value="1"/>
</dbReference>
<keyword evidence="3" id="KW-0670">Pyruvate</keyword>
<keyword evidence="4" id="KW-1185">Reference proteome</keyword>
<accession>A0A5C5X7B1</accession>
<reference evidence="3 4" key="1">
    <citation type="submission" date="2019-02" db="EMBL/GenBank/DDBJ databases">
        <title>Deep-cultivation of Planctomycetes and their phenomic and genomic characterization uncovers novel biology.</title>
        <authorList>
            <person name="Wiegand S."/>
            <person name="Jogler M."/>
            <person name="Boedeker C."/>
            <person name="Pinto D."/>
            <person name="Vollmers J."/>
            <person name="Rivas-Marin E."/>
            <person name="Kohn T."/>
            <person name="Peeters S.H."/>
            <person name="Heuer A."/>
            <person name="Rast P."/>
            <person name="Oberbeckmann S."/>
            <person name="Bunk B."/>
            <person name="Jeske O."/>
            <person name="Meyerdierks A."/>
            <person name="Storesund J.E."/>
            <person name="Kallscheuer N."/>
            <person name="Luecker S."/>
            <person name="Lage O.M."/>
            <person name="Pohl T."/>
            <person name="Merkel B.J."/>
            <person name="Hornburger P."/>
            <person name="Mueller R.-W."/>
            <person name="Bruemmer F."/>
            <person name="Labrenz M."/>
            <person name="Spormann A.M."/>
            <person name="Op Den Camp H."/>
            <person name="Overmann J."/>
            <person name="Amann R."/>
            <person name="Jetten M.S.M."/>
            <person name="Mascher T."/>
            <person name="Medema M.H."/>
            <person name="Devos D.P."/>
            <person name="Kaster A.-K."/>
            <person name="Ovreas L."/>
            <person name="Rohde M."/>
            <person name="Galperin M.Y."/>
            <person name="Jogler C."/>
        </authorList>
    </citation>
    <scope>NUCLEOTIDE SEQUENCE [LARGE SCALE GENOMIC DNA]</scope>
    <source>
        <strain evidence="3 4">KOR42</strain>
    </source>
</reference>
<evidence type="ECO:0000259" key="1">
    <source>
        <dbReference type="Pfam" id="PF05161"/>
    </source>
</evidence>
<dbReference type="Pfam" id="PF05161">
    <property type="entry name" value="MOFRL"/>
    <property type="match status" value="1"/>
</dbReference>
<dbReference type="InterPro" id="IPR038614">
    <property type="entry name" value="GK_N_sf"/>
</dbReference>
<dbReference type="GO" id="GO:0016618">
    <property type="term" value="F:hydroxypyruvate reductase [NAD(P)H] activity"/>
    <property type="evidence" value="ECO:0007669"/>
    <property type="project" value="UniProtKB-EC"/>
</dbReference>
<dbReference type="RefSeq" id="WP_146507957.1">
    <property type="nucleotide sequence ID" value="NZ_SIHI01000001.1"/>
</dbReference>
<protein>
    <submittedName>
        <fullName evidence="3">Putative hydroxypyruvate reductase</fullName>
        <ecNumber evidence="3">1.1.1.81</ecNumber>
    </submittedName>
</protein>
<proteinExistence type="predicted"/>
<dbReference type="InterPro" id="IPR007835">
    <property type="entry name" value="MOFRL"/>
</dbReference>